<dbReference type="InterPro" id="IPR049557">
    <property type="entry name" value="Transketolase_CS"/>
</dbReference>
<dbReference type="Gene3D" id="3.40.50.920">
    <property type="match status" value="1"/>
</dbReference>
<evidence type="ECO:0000256" key="1">
    <source>
        <dbReference type="ARBA" id="ARBA00001946"/>
    </source>
</evidence>
<dbReference type="SMART" id="SM00861">
    <property type="entry name" value="Transket_pyr"/>
    <property type="match status" value="1"/>
</dbReference>
<evidence type="ECO:0000256" key="3">
    <source>
        <dbReference type="ARBA" id="ARBA00004980"/>
    </source>
</evidence>
<evidence type="ECO:0000256" key="14">
    <source>
        <dbReference type="ARBA" id="ARBA00057088"/>
    </source>
</evidence>
<dbReference type="PANTHER" id="PTHR43322">
    <property type="entry name" value="1-D-DEOXYXYLULOSE 5-PHOSPHATE SYNTHASE-RELATED"/>
    <property type="match status" value="1"/>
</dbReference>
<dbReference type="GO" id="GO:0008661">
    <property type="term" value="F:1-deoxy-D-xylulose-5-phosphate synthase activity"/>
    <property type="evidence" value="ECO:0007669"/>
    <property type="project" value="UniProtKB-EC"/>
</dbReference>
<keyword evidence="12" id="KW-0414">Isoprene biosynthesis</keyword>
<dbReference type="InterPro" id="IPR005475">
    <property type="entry name" value="Transketolase-like_Pyr-bd"/>
</dbReference>
<dbReference type="PANTHER" id="PTHR43322:SF4">
    <property type="entry name" value="1-DEOXY-D-XYLULOSE-5-PHOSPHATE SYNTHASE 2, CHLOROPLASTIC-RELATED"/>
    <property type="match status" value="1"/>
</dbReference>
<protein>
    <recommendedName>
        <fullName evidence="6">1-deoxy-D-xylulose-5-phosphate synthase</fullName>
        <ecNumber evidence="6">2.2.1.7</ecNumber>
    </recommendedName>
</protein>
<dbReference type="Gene3D" id="3.40.50.970">
    <property type="match status" value="2"/>
</dbReference>
<evidence type="ECO:0000256" key="4">
    <source>
        <dbReference type="ARBA" id="ARBA00011081"/>
    </source>
</evidence>
<evidence type="ECO:0000256" key="7">
    <source>
        <dbReference type="ARBA" id="ARBA00022679"/>
    </source>
</evidence>
<dbReference type="NCBIfam" id="NF003933">
    <property type="entry name" value="PRK05444.2-2"/>
    <property type="match status" value="1"/>
</dbReference>
<accession>G0Z2N4</accession>
<keyword evidence="11" id="KW-0786">Thiamine pyrophosphate</keyword>
<comment type="pathway">
    <text evidence="3">Metabolic intermediate biosynthesis; 1-deoxy-D-xylulose 5-phosphate biosynthesis; 1-deoxy-D-xylulose 5-phosphate from D-glyceraldehyde 3-phosphate and pyruvate: step 1/1.</text>
</comment>
<dbReference type="PROSITE" id="PS00801">
    <property type="entry name" value="TRANSKETOLASE_1"/>
    <property type="match status" value="1"/>
</dbReference>
<keyword evidence="8" id="KW-0479">Metal-binding</keyword>
<evidence type="ECO:0000256" key="5">
    <source>
        <dbReference type="ARBA" id="ARBA00011738"/>
    </source>
</evidence>
<evidence type="ECO:0000256" key="2">
    <source>
        <dbReference type="ARBA" id="ARBA00001964"/>
    </source>
</evidence>
<keyword evidence="7" id="KW-0808">Transferase</keyword>
<evidence type="ECO:0000256" key="12">
    <source>
        <dbReference type="ARBA" id="ARBA00023229"/>
    </source>
</evidence>
<reference evidence="16" key="1">
    <citation type="submission" date="2011-01" db="EMBL/GenBank/DDBJ databases">
        <title>Isolation and expression analysis of 1-deoxy-D-xylulose-5-phosphate synthase cDNA in Alpinia officinarum Hance.</title>
        <authorList>
            <person name="Zhang C."/>
            <person name="Yang Q."/>
        </authorList>
    </citation>
    <scope>NUCLEOTIDE SEQUENCE</scope>
</reference>
<dbReference type="GO" id="GO:0016114">
    <property type="term" value="P:terpenoid biosynthetic process"/>
    <property type="evidence" value="ECO:0007669"/>
    <property type="project" value="InterPro"/>
</dbReference>
<organism evidence="16">
    <name type="scientific">Alpinia officinarum</name>
    <name type="common">Lesser galangal</name>
    <name type="synonym">Languas officinarum</name>
    <dbReference type="NCBI Taxonomy" id="199623"/>
    <lineage>
        <taxon>Eukaryota</taxon>
        <taxon>Viridiplantae</taxon>
        <taxon>Streptophyta</taxon>
        <taxon>Embryophyta</taxon>
        <taxon>Tracheophyta</taxon>
        <taxon>Spermatophyta</taxon>
        <taxon>Magnoliopsida</taxon>
        <taxon>Liliopsida</taxon>
        <taxon>Zingiberales</taxon>
        <taxon>Zingiberaceae</taxon>
        <taxon>Alpinia</taxon>
    </lineage>
</organism>
<evidence type="ECO:0000256" key="6">
    <source>
        <dbReference type="ARBA" id="ARBA00013150"/>
    </source>
</evidence>
<dbReference type="GO" id="GO:0019288">
    <property type="term" value="P:isopentenyl diphosphate biosynthetic process, methylerythritol 4-phosphate pathway"/>
    <property type="evidence" value="ECO:0007669"/>
    <property type="project" value="UniProtKB-ARBA"/>
</dbReference>
<feature type="domain" description="Transketolase-like pyrimidine-binding" evidence="15">
    <location>
        <begin position="391"/>
        <end position="556"/>
    </location>
</feature>
<dbReference type="Pfam" id="PF02779">
    <property type="entry name" value="Transket_pyr"/>
    <property type="match status" value="1"/>
</dbReference>
<comment type="function">
    <text evidence="14">Catalyzes the acyloin condensation reaction between C atoms 2 and 3 of pyruvate and glyceraldehyde 3-phosphate to yield 1-deoxy-D-xylulose-5-phosphate (DXP). Is a limiting enzyme for plastidic isoprenoid biosynthesis and essential for chloroplast development.</text>
</comment>
<dbReference type="UniPathway" id="UPA00064">
    <property type="reaction ID" value="UER00091"/>
</dbReference>
<proteinExistence type="evidence at transcript level"/>
<dbReference type="CDD" id="cd07033">
    <property type="entry name" value="TPP_PYR_DXS_TK_like"/>
    <property type="match status" value="1"/>
</dbReference>
<dbReference type="Pfam" id="PF13292">
    <property type="entry name" value="DXP_synthase_N"/>
    <property type="match status" value="1"/>
</dbReference>
<dbReference type="AlphaFoldDB" id="G0Z2N4"/>
<dbReference type="FunFam" id="3.40.50.970:FF:000005">
    <property type="entry name" value="1-deoxy-D-xylulose-5-phosphate synthase"/>
    <property type="match status" value="1"/>
</dbReference>
<evidence type="ECO:0000256" key="10">
    <source>
        <dbReference type="ARBA" id="ARBA00022977"/>
    </source>
</evidence>
<dbReference type="InterPro" id="IPR029061">
    <property type="entry name" value="THDP-binding"/>
</dbReference>
<sequence length="711" mass="76376">MEAASVLMGASPSGPLLGGRSLSVKAACRRRQVSVRACVESGDGKIMISKDKGEWKIDYSGEKPATPILDTINYPIHMKNLSNQDLEQLAAELRAEIVFTVADTGGHLSSSLGVVDLAVALHHVFDTPADKIIWDVGHQAYPHKILTGRRSQMHTIRRTDGLAGFPKREESEHDAFGVGHSSTSISAGLGMAVARDLQGKKSHVIAVIGDGAMTAGQAYEAMNNAGYLDSNLIVVLNDNRHGSLPTAALDEPATPVGALSKALTTLQSSPKLRMLREAAKSLTKQIGGQTYELASKVDEYARGMISASGSTLFEELGLYYIGPVDGHNVEDLVTIFDKVKALPAPGPVLIHIVTEKEKEYPPIEAAADKMHGVMKIDPKTGKQFKTKSPSLSYTQCFAESLIKEAEVDDRIVAVHAAMGSGIGLDYFQNKFPEKCFDVGIAEQHAVTFAAGLATEGLKPFCAIHSSFLQRGYDQVVRDVDLQKLPVRFALDWAGLVGGDGPTHSGVFDIAYMACLPNMVVMAPSDEAELMHMVATAVAIDDRPCCFRFPKGTGVGVPLPPNHKGTPLEIGKGKVLMEGNRVAILGYGSIVQTCLKAADSLTACGIFATVADARFCKPLDAVLIRKLANEHEILITVEEGSIGGFGSHVMQFLSLRGFLDGRVKMRSLVLPDRYIDHGSPEDQFESAGLTFKHIAGTVLQMLGRPKEALQFH</sequence>
<comment type="cofactor">
    <cofactor evidence="1">
        <name>Mg(2+)</name>
        <dbReference type="ChEBI" id="CHEBI:18420"/>
    </cofactor>
</comment>
<dbReference type="EC" id="2.2.1.7" evidence="6"/>
<dbReference type="NCBIfam" id="TIGR00204">
    <property type="entry name" value="dxs"/>
    <property type="match status" value="1"/>
</dbReference>
<dbReference type="GO" id="GO:0009228">
    <property type="term" value="P:thiamine biosynthetic process"/>
    <property type="evidence" value="ECO:0007669"/>
    <property type="project" value="UniProtKB-KW"/>
</dbReference>
<dbReference type="CDD" id="cd02007">
    <property type="entry name" value="TPP_DXS"/>
    <property type="match status" value="1"/>
</dbReference>
<evidence type="ECO:0000256" key="9">
    <source>
        <dbReference type="ARBA" id="ARBA00022842"/>
    </source>
</evidence>
<comment type="cofactor">
    <cofactor evidence="2">
        <name>thiamine diphosphate</name>
        <dbReference type="ChEBI" id="CHEBI:58937"/>
    </cofactor>
</comment>
<evidence type="ECO:0000313" key="16">
    <source>
        <dbReference type="EMBL" id="AEK69519.1"/>
    </source>
</evidence>
<dbReference type="InterPro" id="IPR020826">
    <property type="entry name" value="Transketolase_BS"/>
</dbReference>
<comment type="catalytic activity">
    <reaction evidence="13">
        <text>D-glyceraldehyde 3-phosphate + pyruvate + H(+) = 1-deoxy-D-xylulose 5-phosphate + CO2</text>
        <dbReference type="Rhea" id="RHEA:12605"/>
        <dbReference type="ChEBI" id="CHEBI:15361"/>
        <dbReference type="ChEBI" id="CHEBI:15378"/>
        <dbReference type="ChEBI" id="CHEBI:16526"/>
        <dbReference type="ChEBI" id="CHEBI:57792"/>
        <dbReference type="ChEBI" id="CHEBI:59776"/>
        <dbReference type="EC" id="2.2.1.7"/>
    </reaction>
</comment>
<keyword evidence="10" id="KW-0784">Thiamine biosynthesis</keyword>
<dbReference type="HAMAP" id="MF_00315">
    <property type="entry name" value="DXP_synth"/>
    <property type="match status" value="1"/>
</dbReference>
<dbReference type="InterPro" id="IPR033248">
    <property type="entry name" value="Transketolase_C"/>
</dbReference>
<comment type="similarity">
    <text evidence="4">Belongs to the transketolase family. DXPS subfamily.</text>
</comment>
<dbReference type="SUPFAM" id="SSF52922">
    <property type="entry name" value="TK C-terminal domain-like"/>
    <property type="match status" value="1"/>
</dbReference>
<dbReference type="Pfam" id="PF02780">
    <property type="entry name" value="Transketolase_C"/>
    <property type="match status" value="1"/>
</dbReference>
<comment type="subunit">
    <text evidence="5">Homodimer.</text>
</comment>
<dbReference type="PROSITE" id="PS00802">
    <property type="entry name" value="TRANSKETOLASE_2"/>
    <property type="match status" value="1"/>
</dbReference>
<dbReference type="EMBL" id="HQ874657">
    <property type="protein sequence ID" value="AEK69519.1"/>
    <property type="molecule type" value="mRNA"/>
</dbReference>
<evidence type="ECO:0000256" key="11">
    <source>
        <dbReference type="ARBA" id="ARBA00023052"/>
    </source>
</evidence>
<keyword evidence="9" id="KW-0460">Magnesium</keyword>
<name>G0Z2N4_ALPOF</name>
<dbReference type="FunFam" id="3.40.50.920:FF:000002">
    <property type="entry name" value="1-deoxy-D-xylulose-5-phosphate synthase"/>
    <property type="match status" value="1"/>
</dbReference>
<dbReference type="InterPro" id="IPR009014">
    <property type="entry name" value="Transketo_C/PFOR_II"/>
</dbReference>
<dbReference type="GO" id="GO:0046872">
    <property type="term" value="F:metal ion binding"/>
    <property type="evidence" value="ECO:0007669"/>
    <property type="project" value="UniProtKB-KW"/>
</dbReference>
<dbReference type="InterPro" id="IPR005477">
    <property type="entry name" value="Dxylulose-5-P_synthase"/>
</dbReference>
<evidence type="ECO:0000256" key="8">
    <source>
        <dbReference type="ARBA" id="ARBA00022723"/>
    </source>
</evidence>
<dbReference type="SUPFAM" id="SSF52518">
    <property type="entry name" value="Thiamin diphosphate-binding fold (THDP-binding)"/>
    <property type="match status" value="2"/>
</dbReference>
<evidence type="ECO:0000259" key="15">
    <source>
        <dbReference type="SMART" id="SM00861"/>
    </source>
</evidence>
<evidence type="ECO:0000256" key="13">
    <source>
        <dbReference type="ARBA" id="ARBA00050255"/>
    </source>
</evidence>